<evidence type="ECO:0000313" key="2">
    <source>
        <dbReference type="Proteomes" id="UP001501803"/>
    </source>
</evidence>
<sequence>MRVEYVGKSVDEIGVSVAGEPPIKCGFKYGERFRKQAEDRFLIENIVGVDPDREENADVLWLPPSEFDDDDDEILVAVVDERCLQNDRLLEWLKRELTLTPDSPSFARVFVPESRLGSTSVSRMMNKRLSRNSIEAAAFSYYPTLVD</sequence>
<evidence type="ECO:0000313" key="1">
    <source>
        <dbReference type="EMBL" id="GAA3871100.1"/>
    </source>
</evidence>
<protein>
    <recommendedName>
        <fullName evidence="3">AMP-binding enzyme C-terminal domain-containing protein</fullName>
    </recommendedName>
</protein>
<comment type="caution">
    <text evidence="1">The sequence shown here is derived from an EMBL/GenBank/DDBJ whole genome shotgun (WGS) entry which is preliminary data.</text>
</comment>
<evidence type="ECO:0008006" key="3">
    <source>
        <dbReference type="Google" id="ProtNLM"/>
    </source>
</evidence>
<reference evidence="2" key="1">
    <citation type="journal article" date="2019" name="Int. J. Syst. Evol. Microbiol.">
        <title>The Global Catalogue of Microorganisms (GCM) 10K type strain sequencing project: providing services to taxonomists for standard genome sequencing and annotation.</title>
        <authorList>
            <consortium name="The Broad Institute Genomics Platform"/>
            <consortium name="The Broad Institute Genome Sequencing Center for Infectious Disease"/>
            <person name="Wu L."/>
            <person name="Ma J."/>
        </authorList>
    </citation>
    <scope>NUCLEOTIDE SEQUENCE [LARGE SCALE GENOMIC DNA]</scope>
    <source>
        <strain evidence="2">JCM 17021</strain>
    </source>
</reference>
<organism evidence="1 2">
    <name type="scientific">Leifsonia kafniensis</name>
    <dbReference type="NCBI Taxonomy" id="475957"/>
    <lineage>
        <taxon>Bacteria</taxon>
        <taxon>Bacillati</taxon>
        <taxon>Actinomycetota</taxon>
        <taxon>Actinomycetes</taxon>
        <taxon>Micrococcales</taxon>
        <taxon>Microbacteriaceae</taxon>
        <taxon>Leifsonia</taxon>
    </lineage>
</organism>
<accession>A0ABP7KC31</accession>
<dbReference type="RefSeq" id="WP_345063574.1">
    <property type="nucleotide sequence ID" value="NZ_BAABCN010000002.1"/>
</dbReference>
<proteinExistence type="predicted"/>
<name>A0ABP7KC31_9MICO</name>
<dbReference type="Proteomes" id="UP001501803">
    <property type="component" value="Unassembled WGS sequence"/>
</dbReference>
<keyword evidence="2" id="KW-1185">Reference proteome</keyword>
<dbReference type="EMBL" id="BAABCN010000002">
    <property type="protein sequence ID" value="GAA3871100.1"/>
    <property type="molecule type" value="Genomic_DNA"/>
</dbReference>
<gene>
    <name evidence="1" type="ORF">GCM10022381_12770</name>
</gene>